<dbReference type="FunFam" id="3.30.160.60:FF:000153">
    <property type="entry name" value="Zinc finger RNA-binding protein 2"/>
    <property type="match status" value="1"/>
</dbReference>
<sequence length="128" mass="15145">MVSSTNGSKNVTINTEEVTIPRLPEEKDVQPVGHDYIEEIRNDDGKVISFNCKLCDCRFNDPNAKEMHMKGRRHRLQYKKKVNPDLVVDVKPSIRQKKLAEERAKRTTQAREEFWRRREEEFKLMEEG</sequence>
<evidence type="ECO:0000313" key="4">
    <source>
        <dbReference type="EMBL" id="CAF2930906.1"/>
    </source>
</evidence>
<gene>
    <name evidence="4" type="ORF">LSAA_8381</name>
</gene>
<dbReference type="GO" id="GO:0003725">
    <property type="term" value="F:double-stranded RNA binding"/>
    <property type="evidence" value="ECO:0007669"/>
    <property type="project" value="TreeGrafter"/>
</dbReference>
<reference evidence="4" key="1">
    <citation type="submission" date="2021-02" db="EMBL/GenBank/DDBJ databases">
        <authorList>
            <person name="Bekaert M."/>
        </authorList>
    </citation>
    <scope>NUCLEOTIDE SEQUENCE</scope>
    <source>
        <strain evidence="4">IoA-00</strain>
    </source>
</reference>
<evidence type="ECO:0000256" key="3">
    <source>
        <dbReference type="ARBA" id="ARBA00022833"/>
    </source>
</evidence>
<keyword evidence="2" id="KW-0863">Zinc-finger</keyword>
<dbReference type="SUPFAM" id="SSF57667">
    <property type="entry name" value="beta-beta-alpha zinc fingers"/>
    <property type="match status" value="1"/>
</dbReference>
<dbReference type="PROSITE" id="PS00028">
    <property type="entry name" value="ZINC_FINGER_C2H2_1"/>
    <property type="match status" value="1"/>
</dbReference>
<accession>A0A7R8H8J3</accession>
<dbReference type="OrthoDB" id="8898434at2759"/>
<evidence type="ECO:0000313" key="5">
    <source>
        <dbReference type="Proteomes" id="UP000675881"/>
    </source>
</evidence>
<dbReference type="GO" id="GO:0071011">
    <property type="term" value="C:precatalytic spliceosome"/>
    <property type="evidence" value="ECO:0007669"/>
    <property type="project" value="TreeGrafter"/>
</dbReference>
<dbReference type="InterPro" id="IPR036236">
    <property type="entry name" value="Znf_C2H2_sf"/>
</dbReference>
<dbReference type="PANTHER" id="PTHR45762">
    <property type="entry name" value="ZINC FINGER RNA-BINDING PROTEIN"/>
    <property type="match status" value="1"/>
</dbReference>
<dbReference type="PANTHER" id="PTHR45762:SF3">
    <property type="entry name" value="ZINC-FINGER PROTEIN AT 72D, ISOFORM B"/>
    <property type="match status" value="1"/>
</dbReference>
<keyword evidence="5" id="KW-1185">Reference proteome</keyword>
<evidence type="ECO:0000256" key="1">
    <source>
        <dbReference type="ARBA" id="ARBA00022723"/>
    </source>
</evidence>
<keyword evidence="3" id="KW-0862">Zinc</keyword>
<evidence type="ECO:0000256" key="2">
    <source>
        <dbReference type="ARBA" id="ARBA00022771"/>
    </source>
</evidence>
<dbReference type="EMBL" id="HG994583">
    <property type="protein sequence ID" value="CAF2930906.1"/>
    <property type="molecule type" value="Genomic_DNA"/>
</dbReference>
<protein>
    <submittedName>
        <fullName evidence="4">ZFR</fullName>
    </submittedName>
</protein>
<proteinExistence type="predicted"/>
<dbReference type="InterPro" id="IPR022755">
    <property type="entry name" value="Znf_C2H2_jaz"/>
</dbReference>
<dbReference type="Proteomes" id="UP000675881">
    <property type="component" value="Chromosome 4"/>
</dbReference>
<dbReference type="InterPro" id="IPR003604">
    <property type="entry name" value="Matrin/U1-like-C_Znf_C2H2"/>
</dbReference>
<organism evidence="4 5">
    <name type="scientific">Lepeophtheirus salmonis</name>
    <name type="common">Salmon louse</name>
    <name type="synonym">Caligus salmonis</name>
    <dbReference type="NCBI Taxonomy" id="72036"/>
    <lineage>
        <taxon>Eukaryota</taxon>
        <taxon>Metazoa</taxon>
        <taxon>Ecdysozoa</taxon>
        <taxon>Arthropoda</taxon>
        <taxon>Crustacea</taxon>
        <taxon>Multicrustacea</taxon>
        <taxon>Hexanauplia</taxon>
        <taxon>Copepoda</taxon>
        <taxon>Siphonostomatoida</taxon>
        <taxon>Caligidae</taxon>
        <taxon>Lepeophtheirus</taxon>
    </lineage>
</organism>
<dbReference type="GO" id="GO:0003727">
    <property type="term" value="F:single-stranded RNA binding"/>
    <property type="evidence" value="ECO:0007669"/>
    <property type="project" value="TreeGrafter"/>
</dbReference>
<name>A0A7R8H8J3_LEPSM</name>
<dbReference type="Gene3D" id="3.30.160.60">
    <property type="entry name" value="Classic Zinc Finger"/>
    <property type="match status" value="1"/>
</dbReference>
<dbReference type="InterPro" id="IPR013087">
    <property type="entry name" value="Znf_C2H2_type"/>
</dbReference>
<dbReference type="Pfam" id="PF12171">
    <property type="entry name" value="zf-C2H2_jaz"/>
    <property type="match status" value="1"/>
</dbReference>
<dbReference type="GO" id="GO:0008270">
    <property type="term" value="F:zinc ion binding"/>
    <property type="evidence" value="ECO:0007669"/>
    <property type="project" value="UniProtKB-KW"/>
</dbReference>
<dbReference type="SMART" id="SM00451">
    <property type="entry name" value="ZnF_U1"/>
    <property type="match status" value="1"/>
</dbReference>
<dbReference type="AlphaFoldDB" id="A0A7R8H8J3"/>
<keyword evidence="1" id="KW-0479">Metal-binding</keyword>